<comment type="subcellular location">
    <subcellularLocation>
        <location evidence="1 6">Endoplasmic reticulum membrane</location>
        <topology evidence="1 6">Multi-pass membrane protein</topology>
    </subcellularLocation>
</comment>
<dbReference type="Pfam" id="PF19327">
    <property type="entry name" value="Ap4A_phos_N"/>
    <property type="match status" value="1"/>
</dbReference>
<dbReference type="PANTHER" id="PTHR38420">
    <property type="entry name" value="AP-4-A PHOSPHORYLASE II"/>
    <property type="match status" value="1"/>
</dbReference>
<feature type="transmembrane region" description="Helical" evidence="8">
    <location>
        <begin position="273"/>
        <end position="293"/>
    </location>
</feature>
<dbReference type="InterPro" id="IPR045759">
    <property type="entry name" value="Ap4A_phos1/2_N"/>
</dbReference>
<dbReference type="HOGENOM" id="CLU_395872_0_0_1"/>
<dbReference type="SUPFAM" id="SSF54197">
    <property type="entry name" value="HIT-like"/>
    <property type="match status" value="1"/>
</dbReference>
<comment type="similarity">
    <text evidence="6">Belongs to the FIT family. Fungal FIT2B/SCS3 subfamily.</text>
</comment>
<dbReference type="Gene3D" id="3.30.428.70">
    <property type="match status" value="1"/>
</dbReference>
<protein>
    <recommendedName>
        <fullName evidence="6">Acyl-coenzyme A diphosphatase SCS3</fullName>
        <ecNumber evidence="6">3.6.1.-</ecNumber>
    </recommendedName>
    <alternativeName>
        <fullName evidence="6">FIT family protein SCS3</fullName>
    </alternativeName>
</protein>
<feature type="domain" description="Ap4A phosphorylase 1/2 N-terminal" evidence="10">
    <location>
        <begin position="321"/>
        <end position="485"/>
    </location>
</feature>
<comment type="catalytic activity">
    <reaction evidence="6">
        <text>hexadecanoyl-CoA + H2O = S-hexadecanoyl-4'-phosphopantetheine + adenosine 3',5'-bisphosphate + 2 H(+)</text>
        <dbReference type="Rhea" id="RHEA:50032"/>
        <dbReference type="ChEBI" id="CHEBI:15377"/>
        <dbReference type="ChEBI" id="CHEBI:15378"/>
        <dbReference type="ChEBI" id="CHEBI:57379"/>
        <dbReference type="ChEBI" id="CHEBI:58343"/>
        <dbReference type="ChEBI" id="CHEBI:132018"/>
    </reaction>
</comment>
<dbReference type="InterPro" id="IPR046400">
    <property type="entry name" value="SCS3"/>
</dbReference>
<comment type="catalytic activity">
    <reaction evidence="6">
        <text>an acyl-CoA + H2O = an acyl-4'-phosphopantetheine + adenosine 3',5'-bisphosphate + 2 H(+)</text>
        <dbReference type="Rhea" id="RHEA:50044"/>
        <dbReference type="ChEBI" id="CHEBI:15377"/>
        <dbReference type="ChEBI" id="CHEBI:15378"/>
        <dbReference type="ChEBI" id="CHEBI:58342"/>
        <dbReference type="ChEBI" id="CHEBI:58343"/>
        <dbReference type="ChEBI" id="CHEBI:132023"/>
    </reaction>
</comment>
<feature type="domain" description="ATP adenylyltransferase C-terminal" evidence="9">
    <location>
        <begin position="508"/>
        <end position="637"/>
    </location>
</feature>
<dbReference type="GO" id="GO:0010945">
    <property type="term" value="F:coenzyme A diphosphatase activity"/>
    <property type="evidence" value="ECO:0007669"/>
    <property type="project" value="InterPro"/>
</dbReference>
<evidence type="ECO:0000259" key="10">
    <source>
        <dbReference type="Pfam" id="PF19327"/>
    </source>
</evidence>
<feature type="active site" evidence="6">
    <location>
        <position position="293"/>
    </location>
</feature>
<dbReference type="GO" id="GO:0005524">
    <property type="term" value="F:ATP binding"/>
    <property type="evidence" value="ECO:0007669"/>
    <property type="project" value="InterPro"/>
</dbReference>
<dbReference type="AlphaFoldDB" id="A0A084G5V5"/>
<gene>
    <name evidence="6" type="primary">SCS3</name>
    <name evidence="6" type="synonym">FIT2B</name>
    <name evidence="11" type="ORF">SAPIO_CDS5992</name>
</gene>
<evidence type="ECO:0000259" key="9">
    <source>
        <dbReference type="Pfam" id="PF09830"/>
    </source>
</evidence>
<dbReference type="GO" id="GO:0140042">
    <property type="term" value="P:lipid droplet formation"/>
    <property type="evidence" value="ECO:0007669"/>
    <property type="project" value="UniProtKB-UniRule"/>
</dbReference>
<evidence type="ECO:0000313" key="11">
    <source>
        <dbReference type="EMBL" id="KEZ42717.1"/>
    </source>
</evidence>
<comment type="catalytic activity">
    <reaction evidence="6">
        <text>(9Z)-octadecenoyl-CoA + H2O = S-(9Z-octadecenoyl)-4'-phosphopantetheine + adenosine 3',5'-bisphosphate + 2 H(+)</text>
        <dbReference type="Rhea" id="RHEA:65564"/>
        <dbReference type="ChEBI" id="CHEBI:15377"/>
        <dbReference type="ChEBI" id="CHEBI:15378"/>
        <dbReference type="ChEBI" id="CHEBI:57387"/>
        <dbReference type="ChEBI" id="CHEBI:58343"/>
        <dbReference type="ChEBI" id="CHEBI:156553"/>
    </reaction>
</comment>
<comment type="catalytic activity">
    <reaction evidence="6">
        <text>(5Z,8Z,11Z,14Z)-eicosatetraenoyl-CoA + H2O = S-(5Z,8Z,11Z,14Z-eicosatetraenoyl)-4'-phosphopantetheine + adenosine 3',5'-bisphosphate + 2 H(+)</text>
        <dbReference type="Rhea" id="RHEA:65568"/>
        <dbReference type="ChEBI" id="CHEBI:15377"/>
        <dbReference type="ChEBI" id="CHEBI:15378"/>
        <dbReference type="ChEBI" id="CHEBI:57368"/>
        <dbReference type="ChEBI" id="CHEBI:58343"/>
        <dbReference type="ChEBI" id="CHEBI:156554"/>
    </reaction>
</comment>
<reference evidence="11 12" key="1">
    <citation type="journal article" date="2014" name="Genome Announc.">
        <title>Draft genome sequence of the pathogenic fungus Scedosporium apiospermum.</title>
        <authorList>
            <person name="Vandeputte P."/>
            <person name="Ghamrawi S."/>
            <person name="Rechenmann M."/>
            <person name="Iltis A."/>
            <person name="Giraud S."/>
            <person name="Fleury M."/>
            <person name="Thornton C."/>
            <person name="Delhaes L."/>
            <person name="Meyer W."/>
            <person name="Papon N."/>
            <person name="Bouchara J.P."/>
        </authorList>
    </citation>
    <scope>NUCLEOTIDE SEQUENCE [LARGE SCALE GENOMIC DNA]</scope>
    <source>
        <strain evidence="11 12">IHEM 14462</strain>
    </source>
</reference>
<dbReference type="EMBL" id="JOWA01000099">
    <property type="protein sequence ID" value="KEZ42717.1"/>
    <property type="molecule type" value="Genomic_DNA"/>
</dbReference>
<proteinExistence type="inferred from homology"/>
<keyword evidence="3 6" id="KW-0256">Endoplasmic reticulum</keyword>
<keyword evidence="12" id="KW-1185">Reference proteome</keyword>
<dbReference type="InterPro" id="IPR019388">
    <property type="entry name" value="FIT"/>
</dbReference>
<dbReference type="KEGG" id="sapo:SAPIO_CDS5992"/>
<evidence type="ECO:0000256" key="6">
    <source>
        <dbReference type="HAMAP-Rule" id="MF_03231"/>
    </source>
</evidence>
<feature type="compositionally biased region" description="Polar residues" evidence="7">
    <location>
        <begin position="1"/>
        <end position="25"/>
    </location>
</feature>
<feature type="transmembrane region" description="Helical" evidence="8">
    <location>
        <begin position="104"/>
        <end position="122"/>
    </location>
</feature>
<dbReference type="Pfam" id="PF10261">
    <property type="entry name" value="FIT"/>
    <property type="match status" value="1"/>
</dbReference>
<accession>A0A084G5V5</accession>
<keyword evidence="6" id="KW-0444">Lipid biosynthesis</keyword>
<dbReference type="HAMAP" id="MF_03231">
    <property type="entry name" value="SCS3"/>
    <property type="match status" value="1"/>
</dbReference>
<dbReference type="RefSeq" id="XP_016642516.1">
    <property type="nucleotide sequence ID" value="XM_016788200.1"/>
</dbReference>
<evidence type="ECO:0000256" key="8">
    <source>
        <dbReference type="SAM" id="Phobius"/>
    </source>
</evidence>
<dbReference type="Pfam" id="PF09830">
    <property type="entry name" value="ATP_transf"/>
    <property type="match status" value="1"/>
</dbReference>
<dbReference type="Proteomes" id="UP000028545">
    <property type="component" value="Unassembled WGS sequence"/>
</dbReference>
<dbReference type="GeneID" id="27725064"/>
<comment type="caution">
    <text evidence="11">The sequence shown here is derived from an EMBL/GenBank/DDBJ whole genome shotgun (WGS) entry which is preliminary data.</text>
</comment>
<dbReference type="OrthoDB" id="10267950at2759"/>
<keyword evidence="6" id="KW-0443">Lipid metabolism</keyword>
<sequence length="658" mass="71866">MDTPSSNRCRASRTSCVQPSSTPQSRDSELATPRNPPSLPSPTERLLVAVFPTILIFGAIFSLVSPHTRNAEFDYVTQSHSQTSPPSYFAHKGNVFNRYFVKQGWAWTTGAFLLFALTHPSLRAGSKRAQALARFALVTLWWILVTQWCFGPALIDRGFRLTGGACQALEELVEGDREAAKLEFFTAVTCKAAGGRWAGGHDISGHVFLLALGSGFLMQELGWAVARWAGRGREERAVVMDDGAVKGAGVESAAAFGEGRERGGDKIGFGGKVILAVVGLDLWMLLMTAIYFHTWFEKFTGLAAAILGLYGVYIVPRLVPALVKSAFSKARANGDLLYFQTYVTVLAPASIPFQLRFSPALASKPTAPLPVPNAPKKVFDPFDNPAKELLVAEIQPSHNLVLNKFAIVPEHFILATKDFREQTHLLEESDLAATYACISAYHESVPAGELGSEVGEGELFAFFNSGEFSGASQPHRHIQLLPVSRMREGLEGEEWDVLAKRLVGEVKDLPFTVFAAHIEPGIEGWELREKYLGLYRRACVAVAEWLGREEIAHGAETQTSGEARIRYNLAMTRHALIVCPRLAEGGPVWEGGEVVGKVSLNGTVLAGTALVKNLAEWDSLRHDPDGLLQVLKVIGVPKRYEEKVIEETRADGVLKSSI</sequence>
<dbReference type="PANTHER" id="PTHR38420:SF3">
    <property type="entry name" value="5',5'''-P-1,P-4-TETRAPHOSPHATE PHOSPHORYLASE 2"/>
    <property type="match status" value="1"/>
</dbReference>
<comment type="function">
    <text evidence="6">Fatty acyl-coenzyme A (CoA) diphosphatase that hydrolyzes fatty acyl-CoA to yield acyl-4'-phosphopantetheine and adenosine 3',5'-bisphosphate. Preferentially hydrolyzes unsaturated long-chain acyl-CoA substrates in the endoplasmic reticulum (ER) lumen. This catalytic activity is required for maintaining ER structure and for lipid droplets (LDs) biogenesis, which are lipid storage organelles involved in maintaining lipid and energy homeostasis. May directly bind to diacylglycerol (DAGs) and triacylglycerol, which is also important for LD biogenesis. May support directional budding of nacent LDs from the ER into the cytosol by reducing DAG levels at sites of LD formation. May play a role in the regulation of cell morphology and cytoskeletal organization. Involved in phospholipid biosynthesis.</text>
</comment>
<keyword evidence="2 6" id="KW-0812">Transmembrane</keyword>
<dbReference type="EC" id="3.6.1.-" evidence="6"/>
<dbReference type="GO" id="GO:0009117">
    <property type="term" value="P:nucleotide metabolic process"/>
    <property type="evidence" value="ECO:0007669"/>
    <property type="project" value="InterPro"/>
</dbReference>
<feature type="active site" evidence="6">
    <location>
        <position position="206"/>
    </location>
</feature>
<feature type="transmembrane region" description="Helical" evidence="8">
    <location>
        <begin position="207"/>
        <end position="226"/>
    </location>
</feature>
<evidence type="ECO:0000256" key="4">
    <source>
        <dbReference type="ARBA" id="ARBA00022989"/>
    </source>
</evidence>
<dbReference type="InterPro" id="IPR036265">
    <property type="entry name" value="HIT-like_sf"/>
</dbReference>
<dbReference type="InterPro" id="IPR009163">
    <property type="entry name" value="Ap4A_phos1/2"/>
</dbReference>
<feature type="transmembrane region" description="Helical" evidence="8">
    <location>
        <begin position="336"/>
        <end position="355"/>
    </location>
</feature>
<dbReference type="OMA" id="CISAYHE"/>
<dbReference type="VEuPathDB" id="FungiDB:SAPIO_CDS5992"/>
<feature type="region of interest" description="Disordered" evidence="7">
    <location>
        <begin position="1"/>
        <end position="40"/>
    </location>
</feature>
<feature type="transmembrane region" description="Helical" evidence="8">
    <location>
        <begin position="299"/>
        <end position="315"/>
    </location>
</feature>
<keyword evidence="6" id="KW-0594">Phospholipid biosynthesis</keyword>
<keyword evidence="6" id="KW-1208">Phospholipid metabolism</keyword>
<dbReference type="InterPro" id="IPR043171">
    <property type="entry name" value="Ap4A_phos1/2-like"/>
</dbReference>
<keyword evidence="5 6" id="KW-0472">Membrane</keyword>
<dbReference type="GO" id="GO:0003877">
    <property type="term" value="F:ATP:ADP adenylyltransferase activity"/>
    <property type="evidence" value="ECO:0007669"/>
    <property type="project" value="InterPro"/>
</dbReference>
<dbReference type="InterPro" id="IPR019200">
    <property type="entry name" value="ATP_adenylylTrfase_C"/>
</dbReference>
<organism evidence="11 12">
    <name type="scientific">Pseudallescheria apiosperma</name>
    <name type="common">Scedosporium apiospermum</name>
    <dbReference type="NCBI Taxonomy" id="563466"/>
    <lineage>
        <taxon>Eukaryota</taxon>
        <taxon>Fungi</taxon>
        <taxon>Dikarya</taxon>
        <taxon>Ascomycota</taxon>
        <taxon>Pezizomycotina</taxon>
        <taxon>Sordariomycetes</taxon>
        <taxon>Hypocreomycetidae</taxon>
        <taxon>Microascales</taxon>
        <taxon>Microascaceae</taxon>
        <taxon>Scedosporium</taxon>
    </lineage>
</organism>
<dbReference type="GO" id="GO:0005789">
    <property type="term" value="C:endoplasmic reticulum membrane"/>
    <property type="evidence" value="ECO:0007669"/>
    <property type="project" value="UniProtKB-SubCell"/>
</dbReference>
<name>A0A084G5V5_PSEDA</name>
<keyword evidence="4 6" id="KW-1133">Transmembrane helix</keyword>
<dbReference type="GO" id="GO:0008654">
    <property type="term" value="P:phospholipid biosynthetic process"/>
    <property type="evidence" value="ECO:0007669"/>
    <property type="project" value="UniProtKB-KW"/>
</dbReference>
<evidence type="ECO:0000256" key="7">
    <source>
        <dbReference type="SAM" id="MobiDB-lite"/>
    </source>
</evidence>
<evidence type="ECO:0000256" key="3">
    <source>
        <dbReference type="ARBA" id="ARBA00022824"/>
    </source>
</evidence>
<evidence type="ECO:0000256" key="2">
    <source>
        <dbReference type="ARBA" id="ARBA00022692"/>
    </source>
</evidence>
<evidence type="ECO:0000256" key="1">
    <source>
        <dbReference type="ARBA" id="ARBA00004477"/>
    </source>
</evidence>
<evidence type="ECO:0000313" key="12">
    <source>
        <dbReference type="Proteomes" id="UP000028545"/>
    </source>
</evidence>
<feature type="transmembrane region" description="Helical" evidence="8">
    <location>
        <begin position="46"/>
        <end position="64"/>
    </location>
</feature>
<feature type="transmembrane region" description="Helical" evidence="8">
    <location>
        <begin position="134"/>
        <end position="155"/>
    </location>
</feature>
<evidence type="ECO:0000256" key="5">
    <source>
        <dbReference type="ARBA" id="ARBA00023136"/>
    </source>
</evidence>
<keyword evidence="6" id="KW-0378">Hydrolase</keyword>